<dbReference type="AlphaFoldDB" id="A0A8W7PKN4"/>
<name>A0A8W7PKN4_ANOCL</name>
<dbReference type="Proteomes" id="UP000075882">
    <property type="component" value="Unassembled WGS sequence"/>
</dbReference>
<sequence>MENEHLANLVEDATGQQMFLSFYTKNGSQQAMNPPTTMLSVWAVFVSRFSDEMRIGMRFPCSRTLVALVVTFEAHDSDKEIWLALNCTVLIGRSSNVAPENLDMPLALLPLRVVLWVPRDATFGVVRFELRNSYSVWCDVLLLLLPFG</sequence>
<reference evidence="1" key="1">
    <citation type="submission" date="2022-08" db="UniProtKB">
        <authorList>
            <consortium name="EnsemblMetazoa"/>
        </authorList>
    </citation>
    <scope>IDENTIFICATION</scope>
</reference>
<organism evidence="1">
    <name type="scientific">Anopheles coluzzii</name>
    <name type="common">African malaria mosquito</name>
    <dbReference type="NCBI Taxonomy" id="1518534"/>
    <lineage>
        <taxon>Eukaryota</taxon>
        <taxon>Metazoa</taxon>
        <taxon>Ecdysozoa</taxon>
        <taxon>Arthropoda</taxon>
        <taxon>Hexapoda</taxon>
        <taxon>Insecta</taxon>
        <taxon>Pterygota</taxon>
        <taxon>Neoptera</taxon>
        <taxon>Endopterygota</taxon>
        <taxon>Diptera</taxon>
        <taxon>Nematocera</taxon>
        <taxon>Culicoidea</taxon>
        <taxon>Culicidae</taxon>
        <taxon>Anophelinae</taxon>
        <taxon>Anopheles</taxon>
    </lineage>
</organism>
<dbReference type="EnsemblMetazoa" id="ACOM033452-RA">
    <property type="protein sequence ID" value="ACOM033452-PA.1"/>
    <property type="gene ID" value="ACOM033452"/>
</dbReference>
<accession>A0A8W7PKN4</accession>
<evidence type="ECO:0000313" key="1">
    <source>
        <dbReference type="EnsemblMetazoa" id="ACOM033452-PA.1"/>
    </source>
</evidence>
<proteinExistence type="predicted"/>
<protein>
    <submittedName>
        <fullName evidence="1">Uncharacterized protein</fullName>
    </submittedName>
</protein>